<dbReference type="Pfam" id="PF07171">
    <property type="entry name" value="MlrC_C"/>
    <property type="match status" value="1"/>
</dbReference>
<evidence type="ECO:0000313" key="2">
    <source>
        <dbReference type="EMBL" id="ART64054.1"/>
    </source>
</evidence>
<dbReference type="InterPro" id="IPR009197">
    <property type="entry name" value="MlrC"/>
</dbReference>
<dbReference type="Pfam" id="PF07364">
    <property type="entry name" value="DUF1485"/>
    <property type="match status" value="1"/>
</dbReference>
<dbReference type="RefSeq" id="WP_086901194.1">
    <property type="nucleotide sequence ID" value="NZ_CP021358.1"/>
</dbReference>
<reference evidence="2 3" key="1">
    <citation type="submission" date="2017-05" db="EMBL/GenBank/DDBJ databases">
        <authorList>
            <person name="Song R."/>
            <person name="Chenine A.L."/>
            <person name="Ruprecht R.M."/>
        </authorList>
    </citation>
    <scope>NUCLEOTIDE SEQUENCE [LARGE SCALE GENOMIC DNA]</scope>
    <source>
        <strain evidence="2">SW32</strain>
    </source>
</reference>
<dbReference type="InterPro" id="IPR015995">
    <property type="entry name" value="MlrC_N"/>
</dbReference>
<gene>
    <name evidence="2" type="ORF">B9H00_14115</name>
</gene>
<keyword evidence="1" id="KW-0482">Metalloprotease</keyword>
<dbReference type="EMBL" id="CP021358">
    <property type="protein sequence ID" value="ART64054.1"/>
    <property type="molecule type" value="Genomic_DNA"/>
</dbReference>
<keyword evidence="3" id="KW-1185">Reference proteome</keyword>
<dbReference type="KEGG" id="kma:B9H00_14115"/>
<dbReference type="AlphaFoldDB" id="A0A240URE3"/>
<keyword evidence="1" id="KW-0378">Hydrolase</keyword>
<dbReference type="OrthoDB" id="5288421at2"/>
<organism evidence="2 3">
    <name type="scientific">Kushneria marisflavi</name>
    <dbReference type="NCBI Taxonomy" id="157779"/>
    <lineage>
        <taxon>Bacteria</taxon>
        <taxon>Pseudomonadati</taxon>
        <taxon>Pseudomonadota</taxon>
        <taxon>Gammaproteobacteria</taxon>
        <taxon>Oceanospirillales</taxon>
        <taxon>Halomonadaceae</taxon>
        <taxon>Kushneria</taxon>
    </lineage>
</organism>
<dbReference type="PIRSF" id="PIRSF012702">
    <property type="entry name" value="UCP012702"/>
    <property type="match status" value="1"/>
</dbReference>
<dbReference type="InterPro" id="IPR010799">
    <property type="entry name" value="MlrC_C"/>
</dbReference>
<evidence type="ECO:0000256" key="1">
    <source>
        <dbReference type="PIRNR" id="PIRNR012702"/>
    </source>
</evidence>
<keyword evidence="1" id="KW-0479">Metal-binding</keyword>
<proteinExistence type="inferred from homology"/>
<name>A0A240URE3_9GAMM</name>
<dbReference type="GO" id="GO:0006508">
    <property type="term" value="P:proteolysis"/>
    <property type="evidence" value="ECO:0007669"/>
    <property type="project" value="UniProtKB-KW"/>
</dbReference>
<comment type="cofactor">
    <cofactor evidence="1">
        <name>Zn(2+)</name>
        <dbReference type="ChEBI" id="CHEBI:29105"/>
    </cofactor>
    <text evidence="1">Binds 1 zinc ion per subunit.</text>
</comment>
<evidence type="ECO:0000313" key="3">
    <source>
        <dbReference type="Proteomes" id="UP000194457"/>
    </source>
</evidence>
<dbReference type="GO" id="GO:0046872">
    <property type="term" value="F:metal ion binding"/>
    <property type="evidence" value="ECO:0007669"/>
    <property type="project" value="UniProtKB-KW"/>
</dbReference>
<comment type="function">
    <text evidence="1">Involved in peptidolytic degradation of cyclic heptapeptide hepatotoxin microcystin (MC).</text>
</comment>
<comment type="similarity">
    <text evidence="1">Belongs to the peptidase M81 family.</text>
</comment>
<accession>A0A240URE3</accession>
<sequence length="519" mass="55090">MAPPRIAMGGFLHETNTFGPSPATLEDFMQGGGMPPLTEGEAIFSALADSNIGLCGFIEGARAQGWTLLPTLWTTASPSAHVTEAAFEHIVARLLAHIENAMPLAGVYLDLHGAMVTTHLDDGEGEILRRVRALVGPQVPIVASLDLHGNVTALMVSEADMLIAYRTYPHVDMAETGQRCAVAMSDLLSRKAPPFKAFRQLDFLMPIAWQCTDELPCRALYDDIRSLEGPALASVSFLTGFPAADIPDCGPSVLVYGDKQADIDRVADALVANIRTQEAAFAGRVLLPEEGVREAMRLIGQGMAPVVIADTQDNPGAGGNSDTMGMLRALMACGADHAAIGNIFDPEAARLAHEAGVGAVVELSLGGRSNVVGDAPLEALFVVEALSDGRFEAAGPYYGGARLDMGPSACLRIGGIRVVVVSRKAQMADQAMYRSVGIEPQKQHILVNKSSVHFRADFAPIARAILVCAAPGPMAVDPGRLPWRRLRPGLRTSPLGTPFNFQVPLSESQTFPANNNTRS</sequence>
<dbReference type="Proteomes" id="UP000194457">
    <property type="component" value="Chromosome"/>
</dbReference>
<protein>
    <recommendedName>
        <fullName evidence="1">Microcystinase C</fullName>
        <shortName evidence="1">MlrC</shortName>
    </recommendedName>
</protein>
<keyword evidence="1" id="KW-0645">Protease</keyword>
<dbReference type="GO" id="GO:0008237">
    <property type="term" value="F:metallopeptidase activity"/>
    <property type="evidence" value="ECO:0007669"/>
    <property type="project" value="UniProtKB-KW"/>
</dbReference>